<feature type="domain" description="Glycosyltransferase 2-like" evidence="2">
    <location>
        <begin position="15"/>
        <end position="129"/>
    </location>
</feature>
<gene>
    <name evidence="3" type="ORF">CYJ22_07995</name>
</gene>
<comment type="similarity">
    <text evidence="1">Belongs to the glycosyltransferase 2 family.</text>
</comment>
<dbReference type="PANTHER" id="PTHR48090:SF7">
    <property type="entry name" value="RFBJ PROTEIN"/>
    <property type="match status" value="1"/>
</dbReference>
<keyword evidence="3" id="KW-0808">Transferase</keyword>
<dbReference type="InterPro" id="IPR050256">
    <property type="entry name" value="Glycosyltransferase_2"/>
</dbReference>
<dbReference type="CDD" id="cd04179">
    <property type="entry name" value="DPM_DPG-synthase_like"/>
    <property type="match status" value="1"/>
</dbReference>
<evidence type="ECO:0000313" key="3">
    <source>
        <dbReference type="EMBL" id="PKY63949.1"/>
    </source>
</evidence>
<dbReference type="InterPro" id="IPR029044">
    <property type="entry name" value="Nucleotide-diphossugar_trans"/>
</dbReference>
<organism evidence="3 4">
    <name type="scientific">Schaalia odontolytica</name>
    <dbReference type="NCBI Taxonomy" id="1660"/>
    <lineage>
        <taxon>Bacteria</taxon>
        <taxon>Bacillati</taxon>
        <taxon>Actinomycetota</taxon>
        <taxon>Actinomycetes</taxon>
        <taxon>Actinomycetales</taxon>
        <taxon>Actinomycetaceae</taxon>
        <taxon>Schaalia</taxon>
    </lineage>
</organism>
<proteinExistence type="inferred from homology"/>
<dbReference type="EMBL" id="PKKM01000011">
    <property type="protein sequence ID" value="PKY63949.1"/>
    <property type="molecule type" value="Genomic_DNA"/>
</dbReference>
<dbReference type="Proteomes" id="UP000234198">
    <property type="component" value="Unassembled WGS sequence"/>
</dbReference>
<evidence type="ECO:0000313" key="4">
    <source>
        <dbReference type="Proteomes" id="UP000234198"/>
    </source>
</evidence>
<evidence type="ECO:0000256" key="1">
    <source>
        <dbReference type="ARBA" id="ARBA00006739"/>
    </source>
</evidence>
<dbReference type="AlphaFoldDB" id="A0A2I1HYJ1"/>
<dbReference type="GO" id="GO:0016740">
    <property type="term" value="F:transferase activity"/>
    <property type="evidence" value="ECO:0007669"/>
    <property type="project" value="UniProtKB-KW"/>
</dbReference>
<dbReference type="SUPFAM" id="SSF53448">
    <property type="entry name" value="Nucleotide-diphospho-sugar transferases"/>
    <property type="match status" value="1"/>
</dbReference>
<dbReference type="Gene3D" id="3.90.550.10">
    <property type="entry name" value="Spore Coat Polysaccharide Biosynthesis Protein SpsA, Chain A"/>
    <property type="match status" value="1"/>
</dbReference>
<reference evidence="3 4" key="1">
    <citation type="submission" date="2017-12" db="EMBL/GenBank/DDBJ databases">
        <title>Phylogenetic diversity of female urinary microbiome.</title>
        <authorList>
            <person name="Thomas-White K."/>
            <person name="Wolfe A.J."/>
        </authorList>
    </citation>
    <scope>NUCLEOTIDE SEQUENCE [LARGE SCALE GENOMIC DNA]</scope>
    <source>
        <strain evidence="3 4">UMB0018</strain>
    </source>
</reference>
<dbReference type="Pfam" id="PF00535">
    <property type="entry name" value="Glycos_transf_2"/>
    <property type="match status" value="1"/>
</dbReference>
<accession>A0A2I1HYJ1</accession>
<name>A0A2I1HYJ1_9ACTO</name>
<sequence length="232" mass="24391">MCDTNRMQMRSDTWVIIPAFNEAPVIGGVVAGVRALFPRVLVVDDASTDNTAVLARAAGAFTASHPVNLGQGAALQTGFEAALARGARYVVTFDADGQHEPADAAAMVDRAREEDLAFVLGSRFLDGARAPVGAVKRAILRLGALAARARTGMALTDTHNGLRVLRADALAYVHLTHARMAHASQIVSQLADSSLPGAEHPVTISYTDYSRAKGQPLLNSVNIVVDLALGGR</sequence>
<evidence type="ECO:0000259" key="2">
    <source>
        <dbReference type="Pfam" id="PF00535"/>
    </source>
</evidence>
<dbReference type="PANTHER" id="PTHR48090">
    <property type="entry name" value="UNDECAPRENYL-PHOSPHATE 4-DEOXY-4-FORMAMIDO-L-ARABINOSE TRANSFERASE-RELATED"/>
    <property type="match status" value="1"/>
</dbReference>
<protein>
    <submittedName>
        <fullName evidence="3">Glycosyl transferase</fullName>
    </submittedName>
</protein>
<dbReference type="InterPro" id="IPR001173">
    <property type="entry name" value="Glyco_trans_2-like"/>
</dbReference>
<comment type="caution">
    <text evidence="3">The sequence shown here is derived from an EMBL/GenBank/DDBJ whole genome shotgun (WGS) entry which is preliminary data.</text>
</comment>